<gene>
    <name evidence="8" type="ORF">GCM10011342_05520</name>
</gene>
<dbReference type="Gene3D" id="3.40.50.150">
    <property type="entry name" value="Vaccinia Virus protein VP39"/>
    <property type="match status" value="1"/>
</dbReference>
<dbReference type="Proteomes" id="UP000613582">
    <property type="component" value="Unassembled WGS sequence"/>
</dbReference>
<feature type="binding site" evidence="6">
    <location>
        <position position="309"/>
    </location>
    <ligand>
        <name>S-adenosyl-L-methionine</name>
        <dbReference type="ChEBI" id="CHEBI:59789"/>
    </ligand>
</feature>
<dbReference type="GO" id="GO:0070041">
    <property type="term" value="F:rRNA (uridine-C5-)-methyltransferase activity"/>
    <property type="evidence" value="ECO:0007669"/>
    <property type="project" value="TreeGrafter"/>
</dbReference>
<evidence type="ECO:0000256" key="4">
    <source>
        <dbReference type="ARBA" id="ARBA00022691"/>
    </source>
</evidence>
<dbReference type="SUPFAM" id="SSF50249">
    <property type="entry name" value="Nucleic acid-binding proteins"/>
    <property type="match status" value="1"/>
</dbReference>
<dbReference type="Gene3D" id="2.40.50.140">
    <property type="entry name" value="Nucleic acid-binding proteins"/>
    <property type="match status" value="1"/>
</dbReference>
<dbReference type="InterPro" id="IPR030390">
    <property type="entry name" value="MeTrfase_TrmA_AS"/>
</dbReference>
<dbReference type="Pfam" id="PF05958">
    <property type="entry name" value="tRNA_U5-meth_tr"/>
    <property type="match status" value="1"/>
</dbReference>
<keyword evidence="9" id="KW-1185">Reference proteome</keyword>
<dbReference type="PANTHER" id="PTHR11061">
    <property type="entry name" value="RNA M5U METHYLTRANSFERASE"/>
    <property type="match status" value="1"/>
</dbReference>
<keyword evidence="1" id="KW-0004">4Fe-4S</keyword>
<keyword evidence="4 6" id="KW-0949">S-adenosyl-L-methionine</keyword>
<evidence type="ECO:0000256" key="2">
    <source>
        <dbReference type="ARBA" id="ARBA00022603"/>
    </source>
</evidence>
<dbReference type="SUPFAM" id="SSF53335">
    <property type="entry name" value="S-adenosyl-L-methionine-dependent methyltransferases"/>
    <property type="match status" value="1"/>
</dbReference>
<comment type="caution">
    <text evidence="8">The sequence shown here is derived from an EMBL/GenBank/DDBJ whole genome shotgun (WGS) entry which is preliminary data.</text>
</comment>
<sequence length="445" mass="47871">MVPGRRHKRKPAKAPKPVAAEAEIVAIGLQGDGTAIVADKTVHVPFAAPGDVAQLTVTGTRAQLTGLVKESAVRKAPVCRHFGHAREDGPNDQKMGDECGGCALQHLDTDYYNAWKQGLIRQALSREGLSHVEVLPLLSSSPRMRRRAGYSVRWIGGKAQIGFLAKGSHRLVPMEECHVLDPELFALRGDVARLCEPLFRLNPTAWFTCFVTLTDTGADVDLGGDVAEEDLDLAAREALTELARAMKLSRLTLNRVPLYVPGPVTVTFAGSPVPLPPKGFLQATKDGEETLQRVVLDGIGEAGHVADLFSGSGTFTFAMAKRANVHAVESVPEAIAAINTGRNQPGLRPITTQVRDLFRQPLMPDELKSFEAVVFDPPRAGAEAQAEQLAASAVPVVVGVSCSPKTFARDAAILTAGGYRLEAVQPVDQFIWSPHIEVAAVFRRR</sequence>
<dbReference type="InterPro" id="IPR010280">
    <property type="entry name" value="U5_MeTrfase_fam"/>
</dbReference>
<organism evidence="8 9">
    <name type="scientific">Aquisalinus flavus</name>
    <dbReference type="NCBI Taxonomy" id="1526572"/>
    <lineage>
        <taxon>Bacteria</taxon>
        <taxon>Pseudomonadati</taxon>
        <taxon>Pseudomonadota</taxon>
        <taxon>Alphaproteobacteria</taxon>
        <taxon>Parvularculales</taxon>
        <taxon>Parvularculaceae</taxon>
        <taxon>Aquisalinus</taxon>
    </lineage>
</organism>
<keyword evidence="3 6" id="KW-0808">Transferase</keyword>
<comment type="similarity">
    <text evidence="6">Belongs to the class I-like SAM-binding methyltransferase superfamily. RNA M5U methyltransferase family.</text>
</comment>
<evidence type="ECO:0000256" key="5">
    <source>
        <dbReference type="ARBA" id="ARBA00023014"/>
    </source>
</evidence>
<evidence type="ECO:0000256" key="3">
    <source>
        <dbReference type="ARBA" id="ARBA00022679"/>
    </source>
</evidence>
<dbReference type="GO" id="GO:0051539">
    <property type="term" value="F:4 iron, 4 sulfur cluster binding"/>
    <property type="evidence" value="ECO:0007669"/>
    <property type="project" value="UniProtKB-KW"/>
</dbReference>
<keyword evidence="1" id="KW-0408">Iron</keyword>
<reference evidence="8" key="1">
    <citation type="journal article" date="2014" name="Int. J. Syst. Evol. Microbiol.">
        <title>Complete genome sequence of Corynebacterium casei LMG S-19264T (=DSM 44701T), isolated from a smear-ripened cheese.</title>
        <authorList>
            <consortium name="US DOE Joint Genome Institute (JGI-PGF)"/>
            <person name="Walter F."/>
            <person name="Albersmeier A."/>
            <person name="Kalinowski J."/>
            <person name="Ruckert C."/>
        </authorList>
    </citation>
    <scope>NUCLEOTIDE SEQUENCE</scope>
    <source>
        <strain evidence="8">CGMCC 1.12921</strain>
    </source>
</reference>
<dbReference type="EMBL" id="BMGH01000001">
    <property type="protein sequence ID" value="GGC99411.1"/>
    <property type="molecule type" value="Genomic_DNA"/>
</dbReference>
<dbReference type="AlphaFoldDB" id="A0A8J2V3U7"/>
<dbReference type="InterPro" id="IPR012340">
    <property type="entry name" value="NA-bd_OB-fold"/>
</dbReference>
<evidence type="ECO:0000313" key="9">
    <source>
        <dbReference type="Proteomes" id="UP000613582"/>
    </source>
</evidence>
<dbReference type="PANTHER" id="PTHR11061:SF49">
    <property type="entry name" value="23S RRNA (URACIL(1939)-C(5))-METHYLTRANSFERASE RLMD"/>
    <property type="match status" value="1"/>
</dbReference>
<feature type="active site" description="Nucleophile" evidence="6">
    <location>
        <position position="402"/>
    </location>
</feature>
<accession>A0A8J2V3U7</accession>
<name>A0A8J2V3U7_9PROT</name>
<protein>
    <submittedName>
        <fullName evidence="8">Putative RNA methyltransferase</fullName>
    </submittedName>
</protein>
<evidence type="ECO:0000256" key="6">
    <source>
        <dbReference type="PROSITE-ProRule" id="PRU01024"/>
    </source>
</evidence>
<dbReference type="InterPro" id="IPR029063">
    <property type="entry name" value="SAM-dependent_MTases_sf"/>
</dbReference>
<dbReference type="PROSITE" id="PS51687">
    <property type="entry name" value="SAM_MT_RNA_M5U"/>
    <property type="match status" value="1"/>
</dbReference>
<evidence type="ECO:0000256" key="7">
    <source>
        <dbReference type="PROSITE-ProRule" id="PRU10015"/>
    </source>
</evidence>
<evidence type="ECO:0000256" key="1">
    <source>
        <dbReference type="ARBA" id="ARBA00022485"/>
    </source>
</evidence>
<feature type="binding site" evidence="6">
    <location>
        <position position="329"/>
    </location>
    <ligand>
        <name>S-adenosyl-L-methionine</name>
        <dbReference type="ChEBI" id="CHEBI:59789"/>
    </ligand>
</feature>
<keyword evidence="1" id="KW-0479">Metal-binding</keyword>
<feature type="binding site" evidence="6">
    <location>
        <position position="282"/>
    </location>
    <ligand>
        <name>S-adenosyl-L-methionine</name>
        <dbReference type="ChEBI" id="CHEBI:59789"/>
    </ligand>
</feature>
<feature type="active site" evidence="7">
    <location>
        <position position="402"/>
    </location>
</feature>
<keyword evidence="5" id="KW-0411">Iron-sulfur</keyword>
<evidence type="ECO:0000313" key="8">
    <source>
        <dbReference type="EMBL" id="GGC99411.1"/>
    </source>
</evidence>
<dbReference type="Gene3D" id="2.40.50.1070">
    <property type="match status" value="1"/>
</dbReference>
<dbReference type="GO" id="GO:0070475">
    <property type="term" value="P:rRNA base methylation"/>
    <property type="evidence" value="ECO:0007669"/>
    <property type="project" value="TreeGrafter"/>
</dbReference>
<dbReference type="PROSITE" id="PS01230">
    <property type="entry name" value="TRMA_1"/>
    <property type="match status" value="1"/>
</dbReference>
<reference evidence="8" key="2">
    <citation type="submission" date="2020-09" db="EMBL/GenBank/DDBJ databases">
        <authorList>
            <person name="Sun Q."/>
            <person name="Zhou Y."/>
        </authorList>
    </citation>
    <scope>NUCLEOTIDE SEQUENCE</scope>
    <source>
        <strain evidence="8">CGMCC 1.12921</strain>
    </source>
</reference>
<proteinExistence type="inferred from homology"/>
<feature type="binding site" evidence="6">
    <location>
        <position position="376"/>
    </location>
    <ligand>
        <name>S-adenosyl-L-methionine</name>
        <dbReference type="ChEBI" id="CHEBI:59789"/>
    </ligand>
</feature>
<keyword evidence="2 6" id="KW-0489">Methyltransferase</keyword>
<dbReference type="CDD" id="cd02440">
    <property type="entry name" value="AdoMet_MTases"/>
    <property type="match status" value="1"/>
</dbReference>